<evidence type="ECO:0000313" key="5">
    <source>
        <dbReference type="Proteomes" id="UP000188481"/>
    </source>
</evidence>
<name>A0A1V3J478_9PAST</name>
<dbReference type="PANTHER" id="PTHR22916:SF51">
    <property type="entry name" value="GLYCOSYLTRANSFERASE EPSH-RELATED"/>
    <property type="match status" value="1"/>
</dbReference>
<keyword evidence="2" id="KW-0808">Transferase</keyword>
<evidence type="ECO:0000259" key="3">
    <source>
        <dbReference type="Pfam" id="PF00535"/>
    </source>
</evidence>
<dbReference type="GO" id="GO:0016758">
    <property type="term" value="F:hexosyltransferase activity"/>
    <property type="evidence" value="ECO:0007669"/>
    <property type="project" value="UniProtKB-ARBA"/>
</dbReference>
<dbReference type="STRING" id="1908264.BKK54_08040"/>
<keyword evidence="1" id="KW-0328">Glycosyltransferase</keyword>
<protein>
    <recommendedName>
        <fullName evidence="3">Glycosyltransferase 2-like domain-containing protein</fullName>
    </recommendedName>
</protein>
<keyword evidence="5" id="KW-1185">Reference proteome</keyword>
<dbReference type="InterPro" id="IPR029044">
    <property type="entry name" value="Nucleotide-diphossugar_trans"/>
</dbReference>
<dbReference type="EMBL" id="MLHN01000012">
    <property type="protein sequence ID" value="OOF49776.1"/>
    <property type="molecule type" value="Genomic_DNA"/>
</dbReference>
<sequence length="322" mass="37701">VSQSVSEISLSFVVPVYNVEKYLAQCLDSLVSQSVSKEIIIVNDGSTDGSLAVAEQYFSRYPFITLINQHNQGVASARNAGLRQAKGRYVYFVDPDDWLVETHLGSMVEIADRHQADVLKGTIENSYECDSRGPCSRRFESSRIKSNQYEVMSSYQHLNDMLKWDWHPSCCFGFFRTNFLRQNNLWLNETLNVGEDVLFITEILSLSDVTVIEVGRVFYHYRLRPNSLTTTKNDISKLVHLFELDKYLIKLYEQRQNDIKNVNDETKRMFVNLERIRAINFSIAYRYQYSRYSPEFKAEAYHYFTEEVLQLMKKWLPFEVKL</sequence>
<dbReference type="CDD" id="cd00761">
    <property type="entry name" value="Glyco_tranf_GTA_type"/>
    <property type="match status" value="1"/>
</dbReference>
<proteinExistence type="predicted"/>
<organism evidence="4 5">
    <name type="scientific">Rodentibacter genomosp. 1</name>
    <dbReference type="NCBI Taxonomy" id="1908264"/>
    <lineage>
        <taxon>Bacteria</taxon>
        <taxon>Pseudomonadati</taxon>
        <taxon>Pseudomonadota</taxon>
        <taxon>Gammaproteobacteria</taxon>
        <taxon>Pasteurellales</taxon>
        <taxon>Pasteurellaceae</taxon>
        <taxon>Rodentibacter</taxon>
    </lineage>
</organism>
<comment type="caution">
    <text evidence="4">The sequence shown here is derived from an EMBL/GenBank/DDBJ whole genome shotgun (WGS) entry which is preliminary data.</text>
</comment>
<dbReference type="Gene3D" id="3.90.550.10">
    <property type="entry name" value="Spore Coat Polysaccharide Biosynthesis Protein SpsA, Chain A"/>
    <property type="match status" value="1"/>
</dbReference>
<dbReference type="InterPro" id="IPR001173">
    <property type="entry name" value="Glyco_trans_2-like"/>
</dbReference>
<feature type="domain" description="Glycosyltransferase 2-like" evidence="3">
    <location>
        <begin position="11"/>
        <end position="166"/>
    </location>
</feature>
<reference evidence="4 5" key="1">
    <citation type="submission" date="2016-10" db="EMBL/GenBank/DDBJ databases">
        <title>Rodentibacter gen. nov. and new species.</title>
        <authorList>
            <person name="Christensen H."/>
        </authorList>
    </citation>
    <scope>NUCLEOTIDE SEQUENCE [LARGE SCALE GENOMIC DNA]</scope>
    <source>
        <strain evidence="5">ppn416</strain>
    </source>
</reference>
<feature type="non-terminal residue" evidence="4">
    <location>
        <position position="1"/>
    </location>
</feature>
<accession>A0A1V3J478</accession>
<dbReference type="Proteomes" id="UP000188481">
    <property type="component" value="Unassembled WGS sequence"/>
</dbReference>
<evidence type="ECO:0000313" key="4">
    <source>
        <dbReference type="EMBL" id="OOF49776.1"/>
    </source>
</evidence>
<dbReference type="AlphaFoldDB" id="A0A1V3J478"/>
<dbReference type="SUPFAM" id="SSF53448">
    <property type="entry name" value="Nucleotide-diphospho-sugar transferases"/>
    <property type="match status" value="1"/>
</dbReference>
<evidence type="ECO:0000256" key="2">
    <source>
        <dbReference type="ARBA" id="ARBA00022679"/>
    </source>
</evidence>
<evidence type="ECO:0000256" key="1">
    <source>
        <dbReference type="ARBA" id="ARBA00022676"/>
    </source>
</evidence>
<gene>
    <name evidence="4" type="ORF">BKK54_08040</name>
</gene>
<dbReference type="PANTHER" id="PTHR22916">
    <property type="entry name" value="GLYCOSYLTRANSFERASE"/>
    <property type="match status" value="1"/>
</dbReference>
<dbReference type="RefSeq" id="WP_077542598.1">
    <property type="nucleotide sequence ID" value="NZ_MLHN01000012.1"/>
</dbReference>
<dbReference type="Pfam" id="PF00535">
    <property type="entry name" value="Glycos_transf_2"/>
    <property type="match status" value="1"/>
</dbReference>